<sequence>MMEESYGKNKSPRRKETVEREEEDAEPNQKRKRIPEIRFAYVSSVGWLPLVENDERLEQVGRHLARTYRGEFSVSTGFDASFIRRLTYYGFLPMSLYSTAGNILTPKMHQRRCVLCFNALHIPKKVKKQCKLYYMTTNQCFRAVVDLCNQQHGEHSWLCKELVDSFLEIYNSSRKEEIGRVPERAKDEISCRMHSIELWSKNGDLVAGEIGYTVGRCYTSLSGFRTEDSSGTIQCVATARFLEEAGFKFWDLGMALPYKISLGASTWTREKFLSELSSARGDLSRSFKLDKTNARDIIFPTSSQP</sequence>
<dbReference type="GO" id="GO:0030163">
    <property type="term" value="P:protein catabolic process"/>
    <property type="evidence" value="ECO:0007669"/>
    <property type="project" value="InterPro"/>
</dbReference>
<evidence type="ECO:0000256" key="4">
    <source>
        <dbReference type="SAM" id="MobiDB-lite"/>
    </source>
</evidence>
<dbReference type="PANTHER" id="PTHR30098:SF2">
    <property type="entry name" value="LEUCYL_PHENYLALANYL-TRNA--PROTEIN TRANSFERASE"/>
    <property type="match status" value="1"/>
</dbReference>
<dbReference type="AlphaFoldDB" id="A0AAV8UUE2"/>
<dbReference type="SUPFAM" id="SSF55729">
    <property type="entry name" value="Acyl-CoA N-acyltransferases (Nat)"/>
    <property type="match status" value="1"/>
</dbReference>
<evidence type="ECO:0000256" key="1">
    <source>
        <dbReference type="ARBA" id="ARBA00022490"/>
    </source>
</evidence>
<dbReference type="GO" id="GO:0005737">
    <property type="term" value="C:cytoplasm"/>
    <property type="evidence" value="ECO:0007669"/>
    <property type="project" value="TreeGrafter"/>
</dbReference>
<keyword evidence="6" id="KW-1185">Reference proteome</keyword>
<organism evidence="5 6">
    <name type="scientific">Rhodosorus marinus</name>
    <dbReference type="NCBI Taxonomy" id="101924"/>
    <lineage>
        <taxon>Eukaryota</taxon>
        <taxon>Rhodophyta</taxon>
        <taxon>Stylonematophyceae</taxon>
        <taxon>Stylonematales</taxon>
        <taxon>Stylonemataceae</taxon>
        <taxon>Rhodosorus</taxon>
    </lineage>
</organism>
<dbReference type="Pfam" id="PF03588">
    <property type="entry name" value="Leu_Phe_trans"/>
    <property type="match status" value="1"/>
</dbReference>
<keyword evidence="2" id="KW-0808">Transferase</keyword>
<dbReference type="InterPro" id="IPR042203">
    <property type="entry name" value="Leu/Phe-tRNA_Trfase_C"/>
</dbReference>
<name>A0AAV8UUE2_9RHOD</name>
<dbReference type="GO" id="GO:0008914">
    <property type="term" value="F:leucyl-tRNA--protein transferase activity"/>
    <property type="evidence" value="ECO:0007669"/>
    <property type="project" value="InterPro"/>
</dbReference>
<feature type="region of interest" description="Disordered" evidence="4">
    <location>
        <begin position="1"/>
        <end position="30"/>
    </location>
</feature>
<protein>
    <recommendedName>
        <fullName evidence="7">Leucyl/phenylalanyl-tRNA--protein transferase</fullName>
    </recommendedName>
</protein>
<dbReference type="InterPro" id="IPR004616">
    <property type="entry name" value="Leu/Phe-tRNA_Trfase"/>
</dbReference>
<evidence type="ECO:0008006" key="7">
    <source>
        <dbReference type="Google" id="ProtNLM"/>
    </source>
</evidence>
<dbReference type="PANTHER" id="PTHR30098">
    <property type="entry name" value="LEUCYL/PHENYLALANYL-TRNA--PROTEIN TRANSFERASE"/>
    <property type="match status" value="1"/>
</dbReference>
<dbReference type="EMBL" id="JAMWBK010000005">
    <property type="protein sequence ID" value="KAJ8904877.1"/>
    <property type="molecule type" value="Genomic_DNA"/>
</dbReference>
<evidence type="ECO:0000256" key="3">
    <source>
        <dbReference type="ARBA" id="ARBA00023315"/>
    </source>
</evidence>
<dbReference type="Proteomes" id="UP001157974">
    <property type="component" value="Unassembled WGS sequence"/>
</dbReference>
<accession>A0AAV8UUE2</accession>
<keyword evidence="3" id="KW-0012">Acyltransferase</keyword>
<evidence type="ECO:0000313" key="5">
    <source>
        <dbReference type="EMBL" id="KAJ8904877.1"/>
    </source>
</evidence>
<evidence type="ECO:0000313" key="6">
    <source>
        <dbReference type="Proteomes" id="UP001157974"/>
    </source>
</evidence>
<comment type="caution">
    <text evidence="5">The sequence shown here is derived from an EMBL/GenBank/DDBJ whole genome shotgun (WGS) entry which is preliminary data.</text>
</comment>
<keyword evidence="1" id="KW-0963">Cytoplasm</keyword>
<dbReference type="Gene3D" id="3.40.630.70">
    <property type="entry name" value="Leucyl/phenylalanyl-tRNA-protein transferase, C-terminal domain"/>
    <property type="match status" value="1"/>
</dbReference>
<gene>
    <name evidence="5" type="ORF">NDN08_001391</name>
</gene>
<reference evidence="5 6" key="1">
    <citation type="journal article" date="2023" name="Nat. Commun.">
        <title>Origin of minicircular mitochondrial genomes in red algae.</title>
        <authorList>
            <person name="Lee Y."/>
            <person name="Cho C.H."/>
            <person name="Lee Y.M."/>
            <person name="Park S.I."/>
            <person name="Yang J.H."/>
            <person name="West J.A."/>
            <person name="Bhattacharya D."/>
            <person name="Yoon H.S."/>
        </authorList>
    </citation>
    <scope>NUCLEOTIDE SEQUENCE [LARGE SCALE GENOMIC DNA]</scope>
    <source>
        <strain evidence="5 6">CCMP1338</strain>
        <tissue evidence="5">Whole cell</tissue>
    </source>
</reference>
<dbReference type="InterPro" id="IPR016181">
    <property type="entry name" value="Acyl_CoA_acyltransferase"/>
</dbReference>
<proteinExistence type="predicted"/>
<evidence type="ECO:0000256" key="2">
    <source>
        <dbReference type="ARBA" id="ARBA00022679"/>
    </source>
</evidence>